<evidence type="ECO:0000256" key="16">
    <source>
        <dbReference type="ARBA" id="ARBA00023002"/>
    </source>
</evidence>
<evidence type="ECO:0000256" key="22">
    <source>
        <dbReference type="ARBA" id="ARBA00053235"/>
    </source>
</evidence>
<feature type="region of interest" description="Disordered" evidence="27">
    <location>
        <begin position="740"/>
        <end position="774"/>
    </location>
</feature>
<dbReference type="CDD" id="cd00776">
    <property type="entry name" value="AsxRS_core"/>
    <property type="match status" value="1"/>
</dbReference>
<evidence type="ECO:0000256" key="2">
    <source>
        <dbReference type="ARBA" id="ARBA00005312"/>
    </source>
</evidence>
<accession>A0AAP0C413</accession>
<feature type="repeat" description="PPR" evidence="26">
    <location>
        <begin position="530"/>
        <end position="560"/>
    </location>
</feature>
<dbReference type="SUPFAM" id="SSF55681">
    <property type="entry name" value="Class II aaRS and biotin synthetases"/>
    <property type="match status" value="1"/>
</dbReference>
<dbReference type="InterPro" id="IPR012340">
    <property type="entry name" value="NA-bd_OB-fold"/>
</dbReference>
<keyword evidence="5" id="KW-0813">Transport</keyword>
<protein>
    <recommendedName>
        <fullName evidence="24">Probable voltage-gated potassium channel subunit beta</fullName>
        <ecNumber evidence="4">6.1.1.12</ecNumber>
    </recommendedName>
    <alternativeName>
        <fullName evidence="20">Aspartyl-tRNA synthetase</fullName>
    </alternativeName>
    <alternativeName>
        <fullName evidence="25">K(+) channel subunit beta</fullName>
    </alternativeName>
</protein>
<evidence type="ECO:0000256" key="5">
    <source>
        <dbReference type="ARBA" id="ARBA00022448"/>
    </source>
</evidence>
<evidence type="ECO:0000256" key="12">
    <source>
        <dbReference type="ARBA" id="ARBA00022857"/>
    </source>
</evidence>
<dbReference type="InterPro" id="IPR006195">
    <property type="entry name" value="aa-tRNA-synth_II"/>
</dbReference>
<dbReference type="InterPro" id="IPR002312">
    <property type="entry name" value="Asp/Asn-tRNA-synth_IIb"/>
</dbReference>
<dbReference type="SUPFAM" id="SSF50249">
    <property type="entry name" value="Nucleic acid-binding proteins"/>
    <property type="match status" value="1"/>
</dbReference>
<evidence type="ECO:0000256" key="27">
    <source>
        <dbReference type="SAM" id="MobiDB-lite"/>
    </source>
</evidence>
<evidence type="ECO:0000256" key="1">
    <source>
        <dbReference type="ARBA" id="ARBA00004496"/>
    </source>
</evidence>
<evidence type="ECO:0000256" key="4">
    <source>
        <dbReference type="ARBA" id="ARBA00012841"/>
    </source>
</evidence>
<feature type="repeat" description="PPR" evidence="26">
    <location>
        <begin position="495"/>
        <end position="529"/>
    </location>
</feature>
<dbReference type="PANTHER" id="PTHR43450:SF1">
    <property type="entry name" value="ASPARTATE--TRNA LIGASE, CYTOPLASMIC"/>
    <property type="match status" value="1"/>
</dbReference>
<dbReference type="InterPro" id="IPR045864">
    <property type="entry name" value="aa-tRNA-synth_II/BPL/LPL"/>
</dbReference>
<evidence type="ECO:0000256" key="14">
    <source>
        <dbReference type="ARBA" id="ARBA00022917"/>
    </source>
</evidence>
<dbReference type="Pfam" id="PF00152">
    <property type="entry name" value="tRNA-synt_2"/>
    <property type="match status" value="1"/>
</dbReference>
<dbReference type="NCBIfam" id="TIGR00756">
    <property type="entry name" value="PPR"/>
    <property type="match status" value="2"/>
</dbReference>
<evidence type="ECO:0000256" key="10">
    <source>
        <dbReference type="ARBA" id="ARBA00022741"/>
    </source>
</evidence>
<dbReference type="GO" id="GO:0006813">
    <property type="term" value="P:potassium ion transport"/>
    <property type="evidence" value="ECO:0007669"/>
    <property type="project" value="UniProtKB-KW"/>
</dbReference>
<evidence type="ECO:0000256" key="21">
    <source>
        <dbReference type="ARBA" id="ARBA00047904"/>
    </source>
</evidence>
<dbReference type="GO" id="GO:0034220">
    <property type="term" value="P:monoatomic ion transmembrane transport"/>
    <property type="evidence" value="ECO:0007669"/>
    <property type="project" value="UniProtKB-KW"/>
</dbReference>
<dbReference type="InterPro" id="IPR011990">
    <property type="entry name" value="TPR-like_helical_dom_sf"/>
</dbReference>
<evidence type="ECO:0000256" key="23">
    <source>
        <dbReference type="ARBA" id="ARBA00062282"/>
    </source>
</evidence>
<evidence type="ECO:0000256" key="15">
    <source>
        <dbReference type="ARBA" id="ARBA00022958"/>
    </source>
</evidence>
<keyword evidence="9" id="KW-0677">Repeat</keyword>
<evidence type="ECO:0000256" key="24">
    <source>
        <dbReference type="ARBA" id="ARBA00067572"/>
    </source>
</evidence>
<keyword evidence="15" id="KW-0630">Potassium</keyword>
<evidence type="ECO:0000256" key="17">
    <source>
        <dbReference type="ARBA" id="ARBA00023065"/>
    </source>
</evidence>
<evidence type="ECO:0000256" key="8">
    <source>
        <dbReference type="ARBA" id="ARBA00022598"/>
    </source>
</evidence>
<dbReference type="InterPro" id="IPR023210">
    <property type="entry name" value="NADP_OxRdtase_dom"/>
</dbReference>
<keyword evidence="11" id="KW-0067">ATP-binding</keyword>
<dbReference type="GO" id="GO:0034702">
    <property type="term" value="C:monoatomic ion channel complex"/>
    <property type="evidence" value="ECO:0007669"/>
    <property type="project" value="UniProtKB-KW"/>
</dbReference>
<reference evidence="29 30" key="1">
    <citation type="submission" date="2024-04" db="EMBL/GenBank/DDBJ databases">
        <title>The reference genome of an endangered Asteraceae, Deinandra increscens subsp. villosa, native to the Central Coast of California.</title>
        <authorList>
            <person name="Guilliams M."/>
            <person name="Hasenstab-Lehman K."/>
            <person name="Meyer R."/>
            <person name="Mcevoy S."/>
        </authorList>
    </citation>
    <scope>NUCLEOTIDE SEQUENCE [LARGE SCALE GENOMIC DNA]</scope>
    <source>
        <tissue evidence="29">Leaf</tissue>
    </source>
</reference>
<keyword evidence="16" id="KW-0560">Oxidoreductase</keyword>
<dbReference type="Gene3D" id="3.20.20.100">
    <property type="entry name" value="NADP-dependent oxidoreductase domain"/>
    <property type="match status" value="1"/>
</dbReference>
<comment type="caution">
    <text evidence="29">The sequence shown here is derived from an EMBL/GenBank/DDBJ whole genome shotgun (WGS) entry which is preliminary data.</text>
</comment>
<dbReference type="FunFam" id="3.30.930.10:FF:000013">
    <property type="entry name" value="Aspartate--tRNA ligase, cytoplasmic"/>
    <property type="match status" value="1"/>
</dbReference>
<gene>
    <name evidence="29" type="ORF">SSX86_032550</name>
</gene>
<dbReference type="SUPFAM" id="SSF51430">
    <property type="entry name" value="NAD(P)-linked oxidoreductase"/>
    <property type="match status" value="1"/>
</dbReference>
<dbReference type="NCBIfam" id="NF003483">
    <property type="entry name" value="PRK05159.1"/>
    <property type="match status" value="1"/>
</dbReference>
<evidence type="ECO:0000256" key="11">
    <source>
        <dbReference type="ARBA" id="ARBA00022840"/>
    </source>
</evidence>
<dbReference type="HAMAP" id="MF_02075">
    <property type="entry name" value="Asp_tRNA_synth_type2"/>
    <property type="match status" value="1"/>
</dbReference>
<keyword evidence="14" id="KW-0648">Protein biosynthesis</keyword>
<evidence type="ECO:0000313" key="29">
    <source>
        <dbReference type="EMBL" id="KAK9048486.1"/>
    </source>
</evidence>
<evidence type="ECO:0000259" key="28">
    <source>
        <dbReference type="PROSITE" id="PS50862"/>
    </source>
</evidence>
<evidence type="ECO:0000313" key="30">
    <source>
        <dbReference type="Proteomes" id="UP001408789"/>
    </source>
</evidence>
<evidence type="ECO:0000256" key="6">
    <source>
        <dbReference type="ARBA" id="ARBA00022490"/>
    </source>
</evidence>
<comment type="function">
    <text evidence="22">Probable accessory potassium channel protein which modulates the activity of the pore-forming alpha subunit.</text>
</comment>
<dbReference type="InterPro" id="IPR004364">
    <property type="entry name" value="Aa-tRNA-synt_II"/>
</dbReference>
<comment type="similarity">
    <text evidence="2">Belongs to the class-II aminoacyl-tRNA synthetase family. Type 2 subfamily.</text>
</comment>
<dbReference type="Gene3D" id="2.40.50.140">
    <property type="entry name" value="Nucleic acid-binding proteins"/>
    <property type="match status" value="1"/>
</dbReference>
<evidence type="ECO:0000256" key="25">
    <source>
        <dbReference type="ARBA" id="ARBA00077856"/>
    </source>
</evidence>
<dbReference type="Gene3D" id="3.30.930.10">
    <property type="entry name" value="Bira Bifunctional Protein, Domain 2"/>
    <property type="match status" value="1"/>
</dbReference>
<dbReference type="InterPro" id="IPR002885">
    <property type="entry name" value="PPR_rpt"/>
</dbReference>
<evidence type="ECO:0000256" key="26">
    <source>
        <dbReference type="PROSITE-ProRule" id="PRU00708"/>
    </source>
</evidence>
<dbReference type="GO" id="GO:0005524">
    <property type="term" value="F:ATP binding"/>
    <property type="evidence" value="ECO:0007669"/>
    <property type="project" value="UniProtKB-KW"/>
</dbReference>
<dbReference type="InterPro" id="IPR004365">
    <property type="entry name" value="NA-bd_OB_tRNA"/>
</dbReference>
<dbReference type="Pfam" id="PF01336">
    <property type="entry name" value="tRNA_anti-codon"/>
    <property type="match status" value="1"/>
</dbReference>
<dbReference type="GO" id="GO:0003723">
    <property type="term" value="F:RNA binding"/>
    <property type="evidence" value="ECO:0007669"/>
    <property type="project" value="TreeGrafter"/>
</dbReference>
<evidence type="ECO:0000256" key="7">
    <source>
        <dbReference type="ARBA" id="ARBA00022538"/>
    </source>
</evidence>
<dbReference type="PROSITE" id="PS51375">
    <property type="entry name" value="PPR"/>
    <property type="match status" value="2"/>
</dbReference>
<evidence type="ECO:0000256" key="18">
    <source>
        <dbReference type="ARBA" id="ARBA00023146"/>
    </source>
</evidence>
<keyword evidence="19" id="KW-0407">Ion channel</keyword>
<dbReference type="GO" id="GO:0017101">
    <property type="term" value="C:aminoacyl-tRNA synthetase multienzyme complex"/>
    <property type="evidence" value="ECO:0007669"/>
    <property type="project" value="TreeGrafter"/>
</dbReference>
<dbReference type="EC" id="6.1.1.12" evidence="4"/>
<keyword evidence="7" id="KW-0633">Potassium transport</keyword>
<comment type="subcellular location">
    <subcellularLocation>
        <location evidence="1">Cytoplasm</location>
    </subcellularLocation>
</comment>
<evidence type="ECO:0000256" key="9">
    <source>
        <dbReference type="ARBA" id="ARBA00022737"/>
    </source>
</evidence>
<feature type="non-terminal residue" evidence="29">
    <location>
        <position position="1"/>
    </location>
</feature>
<dbReference type="GO" id="GO:0006422">
    <property type="term" value="P:aspartyl-tRNA aminoacylation"/>
    <property type="evidence" value="ECO:0007669"/>
    <property type="project" value="InterPro"/>
</dbReference>
<name>A0AAP0C413_9ASTR</name>
<keyword evidence="13" id="KW-0851">Voltage-gated channel</keyword>
<evidence type="ECO:0000256" key="13">
    <source>
        <dbReference type="ARBA" id="ARBA00022882"/>
    </source>
</evidence>
<keyword evidence="30" id="KW-1185">Reference proteome</keyword>
<sequence length="1283" mass="144430">KKNLFIVKNLRLDLVNCRLKLVNIHLFHTHLHFHTVNSDHRRSENMEYKNLGRSGLKVSQLSYGAWISFGNQLDVKEAKTLLQCCRDNGVNFFDNAEVYANGRAEEIMGQAIRELGWKRSDIVVSTKIFWGGPGPNDKGLSRKHIVEGTKASLKRLDMEYVDVIYCHRPDLCTPIEETVRAMNYVIDKGWAFHWGTSEWSAQQITEAWGVANRLDLVGPIVEQPEYNMFSRHKVESEYLPLYSNYGIGLTTWSPLASGVLTGKYNAGVPPESRFALENYKNLASRSLVDDVLKKVKKLKPIADELDVPLSQLAIAWCAANPNVSSVITGATKEYQIQENMKAINVIPMLTPEVMEKIDAIVQSKPKKPDSYRELRAAARLLQLLREKLAVTTLRPYNLLLAAACETNDTKIATSVFKDMLVNHLPLNSTTFFNVAKAISMSNDLTLVQSFVKEVSELTSATVIINRIIYAFAECGHVHNSMLVFDHIKSFELKPDVVTYNTVLGILGKAGRVDEMLDVFASMKKVDIEPDMFTYNTLLHSLRRVGRLDLCVELIQEMVHYTHYILFTCEYGSLQLYILFIQNSFLVVIISHPFRSCLLVMVQVFQMGHSFALVFQDHQFVIADCVIARFYYPAKCLPIQLCFDTFLEGFLVRFIPYNISSSHLAYLSLQTMLQRITTTTCMLAPSGSIQIYKYTNNSRNKKIISKLDKSKSATPNKNPLCFLQNPKRLCSLSILLPRQSTNPNTLPMEPEQQPSQETSKKAAKKEAAKAEKLRRKQEAAAASAAASGVAGVSIDGPDPLAANYGDTPLKDIQSNEVSGRVWTTVNSLTDELKDQTVLIRGRAHAIRAVGKKMAFLTVREKGFTVQCVMTVAPDLVSAQMVKYATAIGKESFIDIEGVVTVPPEAIKGASQQVEIQVRKIHCVNRAAPVLPINVEDAARSDVEIEKASEAGEQLVRVNQDTRLNYRILDLRTPANQGIFRVECQVSNLFRQFLLNEDFVEINTPKLIAGSSEGGAAVFKLDYKKQPACLAQSPQLHKQMAICGDFGRVFVVGPVFRAEDSYTHRHLCEFTGLDVEMEIKEHYSEVMDIVDRLFVGMFDKLNERCQKELEAIGKQYPFTPLKYLRKTLRLTFEEGIQMLKEAGIEVDPLGDLNTETERTLGKLVLEKYGTEFYILHRYPLAVRPFYTMPCPDSEAYSNSFDVFIRGEEIISGAQRVHVPELLESRAKECGIDVKTISTYIDAFRYGAPPHGGFGVGLERVVMLFCALDNIRKTSLFPRDPRRLEP</sequence>
<keyword evidence="8" id="KW-0436">Ligase</keyword>
<feature type="domain" description="Aminoacyl-transfer RNA synthetases class-II family profile" evidence="28">
    <location>
        <begin position="978"/>
        <end position="1283"/>
    </location>
</feature>
<dbReference type="FunFam" id="2.40.50.140:FF:000132">
    <property type="entry name" value="Aspartyl-tRNA synthetase, cytoplasmic"/>
    <property type="match status" value="1"/>
</dbReference>
<keyword evidence="6" id="KW-0963">Cytoplasm</keyword>
<dbReference type="InterPro" id="IPR036812">
    <property type="entry name" value="NAD(P)_OxRdtase_dom_sf"/>
</dbReference>
<keyword evidence="17" id="KW-0406">Ion transport</keyword>
<dbReference type="Pfam" id="PF13041">
    <property type="entry name" value="PPR_2"/>
    <property type="match status" value="1"/>
</dbReference>
<keyword evidence="10" id="KW-0547">Nucleotide-binding</keyword>
<comment type="subunit">
    <text evidence="23">Forms heteromultimeric complexes with potassium channel alpha subunits.</text>
</comment>
<organism evidence="29 30">
    <name type="scientific">Deinandra increscens subsp. villosa</name>
    <dbReference type="NCBI Taxonomy" id="3103831"/>
    <lineage>
        <taxon>Eukaryota</taxon>
        <taxon>Viridiplantae</taxon>
        <taxon>Streptophyta</taxon>
        <taxon>Embryophyta</taxon>
        <taxon>Tracheophyta</taxon>
        <taxon>Spermatophyta</taxon>
        <taxon>Magnoliopsida</taxon>
        <taxon>eudicotyledons</taxon>
        <taxon>Gunneridae</taxon>
        <taxon>Pentapetalae</taxon>
        <taxon>asterids</taxon>
        <taxon>campanulids</taxon>
        <taxon>Asterales</taxon>
        <taxon>Asteraceae</taxon>
        <taxon>Asteroideae</taxon>
        <taxon>Heliantheae alliance</taxon>
        <taxon>Madieae</taxon>
        <taxon>Madiinae</taxon>
        <taxon>Deinandra</taxon>
    </lineage>
</organism>
<dbReference type="EMBL" id="JBCNJP010012058">
    <property type="protein sequence ID" value="KAK9048486.1"/>
    <property type="molecule type" value="Genomic_DNA"/>
</dbReference>
<dbReference type="Pfam" id="PF00248">
    <property type="entry name" value="Aldo_ket_red"/>
    <property type="match status" value="1"/>
</dbReference>
<evidence type="ECO:0000256" key="19">
    <source>
        <dbReference type="ARBA" id="ARBA00023303"/>
    </source>
</evidence>
<comment type="catalytic activity">
    <reaction evidence="21">
        <text>tRNA(Asp) + L-aspartate + ATP = L-aspartyl-tRNA(Asp) + AMP + diphosphate</text>
        <dbReference type="Rhea" id="RHEA:19649"/>
        <dbReference type="Rhea" id="RHEA-COMP:9660"/>
        <dbReference type="Rhea" id="RHEA-COMP:9678"/>
        <dbReference type="ChEBI" id="CHEBI:29991"/>
        <dbReference type="ChEBI" id="CHEBI:30616"/>
        <dbReference type="ChEBI" id="CHEBI:33019"/>
        <dbReference type="ChEBI" id="CHEBI:78442"/>
        <dbReference type="ChEBI" id="CHEBI:78516"/>
        <dbReference type="ChEBI" id="CHEBI:456215"/>
        <dbReference type="EC" id="6.1.1.12"/>
    </reaction>
</comment>
<dbReference type="CDD" id="cd04320">
    <property type="entry name" value="AspRS_cyto_N"/>
    <property type="match status" value="1"/>
</dbReference>
<proteinExistence type="inferred from homology"/>
<evidence type="ECO:0000256" key="20">
    <source>
        <dbReference type="ARBA" id="ARBA00033155"/>
    </source>
</evidence>
<dbReference type="InterPro" id="IPR004523">
    <property type="entry name" value="Asp-tRNA_synthase_2"/>
</dbReference>
<keyword evidence="12" id="KW-0521">NADP</keyword>
<keyword evidence="18" id="KW-0030">Aminoacyl-tRNA synthetase</keyword>
<dbReference type="NCBIfam" id="TIGR00458">
    <property type="entry name" value="aspS_nondisc"/>
    <property type="match status" value="1"/>
</dbReference>
<dbReference type="GO" id="GO:0004815">
    <property type="term" value="F:aspartate-tRNA ligase activity"/>
    <property type="evidence" value="ECO:0007669"/>
    <property type="project" value="UniProtKB-EC"/>
</dbReference>
<feature type="compositionally biased region" description="Basic and acidic residues" evidence="27">
    <location>
        <begin position="757"/>
        <end position="770"/>
    </location>
</feature>
<dbReference type="Gene3D" id="1.25.40.10">
    <property type="entry name" value="Tetratricopeptide repeat domain"/>
    <property type="match status" value="2"/>
</dbReference>
<dbReference type="PROSITE" id="PS50862">
    <property type="entry name" value="AA_TRNA_LIGASE_II"/>
    <property type="match status" value="1"/>
</dbReference>
<dbReference type="CDD" id="cd19143">
    <property type="entry name" value="AKR_AKR6C1_2"/>
    <property type="match status" value="1"/>
</dbReference>
<evidence type="ECO:0000256" key="3">
    <source>
        <dbReference type="ARBA" id="ARBA00006515"/>
    </source>
</evidence>
<dbReference type="PANTHER" id="PTHR43450">
    <property type="entry name" value="ASPARTYL-TRNA SYNTHETASE"/>
    <property type="match status" value="1"/>
</dbReference>
<comment type="similarity">
    <text evidence="3">Belongs to the shaker potassium channel beta subunit family.</text>
</comment>
<dbReference type="PRINTS" id="PR01042">
    <property type="entry name" value="TRNASYNTHASP"/>
</dbReference>
<dbReference type="GO" id="GO:0016491">
    <property type="term" value="F:oxidoreductase activity"/>
    <property type="evidence" value="ECO:0007669"/>
    <property type="project" value="UniProtKB-KW"/>
</dbReference>
<dbReference type="FunFam" id="3.20.20.100:FF:000042">
    <property type="entry name" value="Probable voltage-gated potassium channel subunit beta"/>
    <property type="match status" value="1"/>
</dbReference>
<dbReference type="Proteomes" id="UP001408789">
    <property type="component" value="Unassembled WGS sequence"/>
</dbReference>
<dbReference type="GO" id="GO:0005829">
    <property type="term" value="C:cytosol"/>
    <property type="evidence" value="ECO:0007669"/>
    <property type="project" value="TreeGrafter"/>
</dbReference>